<reference evidence="2" key="1">
    <citation type="journal article" date="2021" name="Nat. Commun.">
        <title>Genetic determinants of endophytism in the Arabidopsis root mycobiome.</title>
        <authorList>
            <person name="Mesny F."/>
            <person name="Miyauchi S."/>
            <person name="Thiergart T."/>
            <person name="Pickel B."/>
            <person name="Atanasova L."/>
            <person name="Karlsson M."/>
            <person name="Huettel B."/>
            <person name="Barry K.W."/>
            <person name="Haridas S."/>
            <person name="Chen C."/>
            <person name="Bauer D."/>
            <person name="Andreopoulos W."/>
            <person name="Pangilinan J."/>
            <person name="LaButti K."/>
            <person name="Riley R."/>
            <person name="Lipzen A."/>
            <person name="Clum A."/>
            <person name="Drula E."/>
            <person name="Henrissat B."/>
            <person name="Kohler A."/>
            <person name="Grigoriev I.V."/>
            <person name="Martin F.M."/>
            <person name="Hacquard S."/>
        </authorList>
    </citation>
    <scope>NUCLEOTIDE SEQUENCE</scope>
    <source>
        <strain evidence="2">MPI-CAGE-AT-0147</strain>
    </source>
</reference>
<comment type="caution">
    <text evidence="2">The sequence shown here is derived from an EMBL/GenBank/DDBJ whole genome shotgun (WGS) entry which is preliminary data.</text>
</comment>
<dbReference type="OrthoDB" id="10652716at2759"/>
<name>A0A9P9F9T2_9HYPO</name>
<dbReference type="EMBL" id="JAGMUV010000005">
    <property type="protein sequence ID" value="KAH7156425.1"/>
    <property type="molecule type" value="Genomic_DNA"/>
</dbReference>
<evidence type="ECO:0000256" key="1">
    <source>
        <dbReference type="SAM" id="MobiDB-lite"/>
    </source>
</evidence>
<evidence type="ECO:0000313" key="2">
    <source>
        <dbReference type="EMBL" id="KAH7156425.1"/>
    </source>
</evidence>
<gene>
    <name evidence="2" type="ORF">EDB81DRAFT_390515</name>
</gene>
<proteinExistence type="predicted"/>
<protein>
    <submittedName>
        <fullName evidence="2">Uncharacterized protein</fullName>
    </submittedName>
</protein>
<dbReference type="AlphaFoldDB" id="A0A9P9F9T2"/>
<feature type="compositionally biased region" description="Polar residues" evidence="1">
    <location>
        <begin position="73"/>
        <end position="85"/>
    </location>
</feature>
<feature type="region of interest" description="Disordered" evidence="1">
    <location>
        <begin position="160"/>
        <end position="188"/>
    </location>
</feature>
<accession>A0A9P9F9T2</accession>
<dbReference type="Proteomes" id="UP000738349">
    <property type="component" value="Unassembled WGS sequence"/>
</dbReference>
<sequence length="209" mass="23714">MRIITRTEMKTRARARRFIKKDSTRTRYRSRLETLSVLPRCFILDGIHGSHHPPGQAVLAGKEVEIEGEEKNSSASPQADDSSWLSPRRWSEEIPRRSEVVRCEAGEPLLCFGWSLAATPWSWRSFPAAVTERDGPGVCWRRAGISPALLWGDGGRLRKSDDRGGDELPCSLHGQLESRDNGARRREESPGRGLWFERLLEIMDQGFMN</sequence>
<organism evidence="2 3">
    <name type="scientific">Dactylonectria macrodidyma</name>
    <dbReference type="NCBI Taxonomy" id="307937"/>
    <lineage>
        <taxon>Eukaryota</taxon>
        <taxon>Fungi</taxon>
        <taxon>Dikarya</taxon>
        <taxon>Ascomycota</taxon>
        <taxon>Pezizomycotina</taxon>
        <taxon>Sordariomycetes</taxon>
        <taxon>Hypocreomycetidae</taxon>
        <taxon>Hypocreales</taxon>
        <taxon>Nectriaceae</taxon>
        <taxon>Dactylonectria</taxon>
    </lineage>
</organism>
<keyword evidence="3" id="KW-1185">Reference proteome</keyword>
<evidence type="ECO:0000313" key="3">
    <source>
        <dbReference type="Proteomes" id="UP000738349"/>
    </source>
</evidence>
<feature type="region of interest" description="Disordered" evidence="1">
    <location>
        <begin position="66"/>
        <end position="87"/>
    </location>
</feature>
<feature type="compositionally biased region" description="Basic and acidic residues" evidence="1">
    <location>
        <begin position="176"/>
        <end position="188"/>
    </location>
</feature>